<protein>
    <submittedName>
        <fullName evidence="1">Uncharacterized protein</fullName>
    </submittedName>
</protein>
<organism evidence="1 2">
    <name type="scientific">Linnemannia hyalina</name>
    <dbReference type="NCBI Taxonomy" id="64524"/>
    <lineage>
        <taxon>Eukaryota</taxon>
        <taxon>Fungi</taxon>
        <taxon>Fungi incertae sedis</taxon>
        <taxon>Mucoromycota</taxon>
        <taxon>Mortierellomycotina</taxon>
        <taxon>Mortierellomycetes</taxon>
        <taxon>Mortierellales</taxon>
        <taxon>Mortierellaceae</taxon>
        <taxon>Linnemannia</taxon>
    </lineage>
</organism>
<dbReference type="EMBL" id="JAHRHY010000013">
    <property type="protein sequence ID" value="KAG9064766.1"/>
    <property type="molecule type" value="Genomic_DNA"/>
</dbReference>
<accession>A0A9P8BR92</accession>
<evidence type="ECO:0000313" key="2">
    <source>
        <dbReference type="Proteomes" id="UP000707451"/>
    </source>
</evidence>
<comment type="caution">
    <text evidence="1">The sequence shown here is derived from an EMBL/GenBank/DDBJ whole genome shotgun (WGS) entry which is preliminary data.</text>
</comment>
<proteinExistence type="predicted"/>
<dbReference type="AlphaFoldDB" id="A0A9P8BR92"/>
<dbReference type="OrthoDB" id="2423195at2759"/>
<gene>
    <name evidence="1" type="ORF">KI688_003025</name>
</gene>
<evidence type="ECO:0000313" key="1">
    <source>
        <dbReference type="EMBL" id="KAG9064766.1"/>
    </source>
</evidence>
<sequence length="226" mass="25460">MLFPDSISGISPHVRDLAGLVDRCCQQQETGNARQVFLNSALAMDMARLSTIVQNNVHDLKVSREQRLQATPLSLPYQLVDGPGKFALHGPHLMDPLRTGIQAFVALLGSTDKRINQNFVDPEKLRRHFNGNVALNIYSNVEFLDGATQGSRAGQITITFDQPMKAQGLDFDGRREFWERARGRLMQRGLVYFARRSKGQVGGDYRRHQAVLSEIRHRDTDELSES</sequence>
<name>A0A9P8BR92_9FUNG</name>
<reference evidence="1" key="1">
    <citation type="submission" date="2021-06" db="EMBL/GenBank/DDBJ databases">
        <title>Genome Sequence of Mortierella hyaline Strain SCG-10, a Cold-Adapted, Nitrate-Reducing Fungus Isolated from Soil in Minnesota, USA.</title>
        <authorList>
            <person name="Aldossari N."/>
        </authorList>
    </citation>
    <scope>NUCLEOTIDE SEQUENCE</scope>
    <source>
        <strain evidence="1">SCG-10</strain>
    </source>
</reference>
<keyword evidence="2" id="KW-1185">Reference proteome</keyword>
<dbReference type="Proteomes" id="UP000707451">
    <property type="component" value="Unassembled WGS sequence"/>
</dbReference>